<keyword evidence="3" id="KW-1185">Reference proteome</keyword>
<keyword evidence="1" id="KW-1133">Transmembrane helix</keyword>
<feature type="transmembrane region" description="Helical" evidence="1">
    <location>
        <begin position="61"/>
        <end position="85"/>
    </location>
</feature>
<accession>A0AAN9XRJ6</accession>
<organism evidence="2 3">
    <name type="scientific">Psophocarpus tetragonolobus</name>
    <name type="common">Winged bean</name>
    <name type="synonym">Dolichos tetragonolobus</name>
    <dbReference type="NCBI Taxonomy" id="3891"/>
    <lineage>
        <taxon>Eukaryota</taxon>
        <taxon>Viridiplantae</taxon>
        <taxon>Streptophyta</taxon>
        <taxon>Embryophyta</taxon>
        <taxon>Tracheophyta</taxon>
        <taxon>Spermatophyta</taxon>
        <taxon>Magnoliopsida</taxon>
        <taxon>eudicotyledons</taxon>
        <taxon>Gunneridae</taxon>
        <taxon>Pentapetalae</taxon>
        <taxon>rosids</taxon>
        <taxon>fabids</taxon>
        <taxon>Fabales</taxon>
        <taxon>Fabaceae</taxon>
        <taxon>Papilionoideae</taxon>
        <taxon>50 kb inversion clade</taxon>
        <taxon>NPAAA clade</taxon>
        <taxon>indigoferoid/millettioid clade</taxon>
        <taxon>Phaseoleae</taxon>
        <taxon>Psophocarpus</taxon>
    </lineage>
</organism>
<name>A0AAN9XRJ6_PSOTE</name>
<dbReference type="Proteomes" id="UP001386955">
    <property type="component" value="Unassembled WGS sequence"/>
</dbReference>
<keyword evidence="1" id="KW-0472">Membrane</keyword>
<dbReference type="AlphaFoldDB" id="A0AAN9XRJ6"/>
<keyword evidence="1" id="KW-0812">Transmembrane</keyword>
<reference evidence="2 3" key="1">
    <citation type="submission" date="2024-01" db="EMBL/GenBank/DDBJ databases">
        <title>The genomes of 5 underutilized Papilionoideae crops provide insights into root nodulation and disease resistanc.</title>
        <authorList>
            <person name="Jiang F."/>
        </authorList>
    </citation>
    <scope>NUCLEOTIDE SEQUENCE [LARGE SCALE GENOMIC DNA]</scope>
    <source>
        <strain evidence="2">DUOXIRENSHENG_FW03</strain>
        <tissue evidence="2">Leaves</tissue>
    </source>
</reference>
<proteinExistence type="predicted"/>
<dbReference type="EMBL" id="JAYMYS010000002">
    <property type="protein sequence ID" value="KAK7405415.1"/>
    <property type="molecule type" value="Genomic_DNA"/>
</dbReference>
<sequence length="86" mass="9817">MPRPHNREEQQIELVAEPWKLLSEFGTSAVVHLRRRPPSPSSTFAVVHLRILIHRTGTARLFVIVNALMVLHAIEECVVLAFLWAL</sequence>
<protein>
    <submittedName>
        <fullName evidence="2">Uncharacterized protein</fullName>
    </submittedName>
</protein>
<evidence type="ECO:0000313" key="2">
    <source>
        <dbReference type="EMBL" id="KAK7405415.1"/>
    </source>
</evidence>
<evidence type="ECO:0000313" key="3">
    <source>
        <dbReference type="Proteomes" id="UP001386955"/>
    </source>
</evidence>
<gene>
    <name evidence="2" type="ORF">VNO78_06692</name>
</gene>
<evidence type="ECO:0000256" key="1">
    <source>
        <dbReference type="SAM" id="Phobius"/>
    </source>
</evidence>
<comment type="caution">
    <text evidence="2">The sequence shown here is derived from an EMBL/GenBank/DDBJ whole genome shotgun (WGS) entry which is preliminary data.</text>
</comment>